<dbReference type="EMBL" id="CAXAMM010040040">
    <property type="protein sequence ID" value="CAK9090747.1"/>
    <property type="molecule type" value="Genomic_DNA"/>
</dbReference>
<keyword evidence="2" id="KW-1185">Reference proteome</keyword>
<dbReference type="PANTHER" id="PTHR12271">
    <property type="entry name" value="POLY A POLYMERASE CID PAP -RELATED"/>
    <property type="match status" value="1"/>
</dbReference>
<dbReference type="Proteomes" id="UP001642464">
    <property type="component" value="Unassembled WGS sequence"/>
</dbReference>
<dbReference type="SUPFAM" id="SSF81631">
    <property type="entry name" value="PAP/OAS1 substrate-binding domain"/>
    <property type="match status" value="1"/>
</dbReference>
<organism evidence="1 2">
    <name type="scientific">Durusdinium trenchii</name>
    <dbReference type="NCBI Taxonomy" id="1381693"/>
    <lineage>
        <taxon>Eukaryota</taxon>
        <taxon>Sar</taxon>
        <taxon>Alveolata</taxon>
        <taxon>Dinophyceae</taxon>
        <taxon>Suessiales</taxon>
        <taxon>Symbiodiniaceae</taxon>
        <taxon>Durusdinium</taxon>
    </lineage>
</organism>
<sequence>METKAVQILQARLEEEGGSAPVTSLSVKVKWGQHDLQGFGHIRKFLSKHHEVFSLEGSSVTLVKLPEHAQKTTSKSAPTAPPAPLSPDAQKRRLVADVGPNKATRINHETELSNGESREVVSKGALGKPAKPKAAMAPTPKTSIAPTPKGPPKTKDGSDGFAEAAVAQSLESGKEAAPLAPWHAQRALSRAAMVQSLQAIPRQDAAKPSWDEDTLSDDELRKSITSSKARGMELELEELAKQLVPTTEYRFACQRAVHFLKSAFSQEFLQTGTLSALSGQGTARMEMAGSAVQHTELDGSDLDVVCFSIPGSPDEREVKMARLWDKLHSPPHSNNLEATDATRLYPHATCQFSVRLRGSPQLVAHVIVDESASQESLDTLIRRLCDCCEVSRDVVRLVKFWATNHGLSGHEGYMNGVAWTAFVLCFLQRQEYVPPVAKLGDGRASWTKRKDGEMPSERNLTELLRGFFSFVCTPQPTTPRGMSLEGIDCTAAPPPSSHVGPPPPLYIEDPISAKEGVRRNLASTLGESQWARILEESRRIADRLDPAKPQRWFYWAEVFDPQGLAGSGKRLPKLSEMSSSATGDAGTQAQASASGKIEPPIHQSSVTGKSKGFPGPGLEAAKGSQKGPVKGWPSSS</sequence>
<dbReference type="PANTHER" id="PTHR12271:SF40">
    <property type="entry name" value="POLY(A) RNA POLYMERASE GLD2"/>
    <property type="match status" value="1"/>
</dbReference>
<proteinExistence type="predicted"/>
<comment type="caution">
    <text evidence="1">The sequence shown here is derived from an EMBL/GenBank/DDBJ whole genome shotgun (WGS) entry which is preliminary data.</text>
</comment>
<accession>A0ABP0QR40</accession>
<protein>
    <submittedName>
        <fullName evidence="1">Uncharacterized protein</fullName>
    </submittedName>
</protein>
<evidence type="ECO:0000313" key="1">
    <source>
        <dbReference type="EMBL" id="CAK9090747.1"/>
    </source>
</evidence>
<gene>
    <name evidence="1" type="ORF">SCF082_LOCUS42789</name>
</gene>
<dbReference type="Gene3D" id="1.10.1410.10">
    <property type="match status" value="1"/>
</dbReference>
<evidence type="ECO:0000313" key="2">
    <source>
        <dbReference type="Proteomes" id="UP001642464"/>
    </source>
</evidence>
<name>A0ABP0QR40_9DINO</name>
<reference evidence="1 2" key="1">
    <citation type="submission" date="2024-02" db="EMBL/GenBank/DDBJ databases">
        <authorList>
            <person name="Chen Y."/>
            <person name="Shah S."/>
            <person name="Dougan E. K."/>
            <person name="Thang M."/>
            <person name="Chan C."/>
        </authorList>
    </citation>
    <scope>NUCLEOTIDE SEQUENCE [LARGE SCALE GENOMIC DNA]</scope>
</reference>